<dbReference type="Proteomes" id="UP001364211">
    <property type="component" value="Unassembled WGS sequence"/>
</dbReference>
<protein>
    <submittedName>
        <fullName evidence="1">Uncharacterized protein</fullName>
    </submittedName>
</protein>
<organism evidence="1 2">
    <name type="scientific">Pseudonocardia spirodelae</name>
    <dbReference type="NCBI Taxonomy" id="3133431"/>
    <lineage>
        <taxon>Bacteria</taxon>
        <taxon>Bacillati</taxon>
        <taxon>Actinomycetota</taxon>
        <taxon>Actinomycetes</taxon>
        <taxon>Pseudonocardiales</taxon>
        <taxon>Pseudonocardiaceae</taxon>
        <taxon>Pseudonocardia</taxon>
    </lineage>
</organism>
<reference evidence="1 2" key="1">
    <citation type="submission" date="2024-03" db="EMBL/GenBank/DDBJ databases">
        <title>Draft genome sequence of Pseudonocardia sp. DW16-2.</title>
        <authorList>
            <person name="Duangmal K."/>
        </authorList>
    </citation>
    <scope>NUCLEOTIDE SEQUENCE [LARGE SCALE GENOMIC DNA]</scope>
    <source>
        <strain evidence="1 2">DW16-2</strain>
    </source>
</reference>
<name>A0ABU8T7I2_9PSEU</name>
<keyword evidence="2" id="KW-1185">Reference proteome</keyword>
<accession>A0ABU8T7I2</accession>
<proteinExistence type="predicted"/>
<evidence type="ECO:0000313" key="1">
    <source>
        <dbReference type="EMBL" id="MEJ8279573.1"/>
    </source>
</evidence>
<evidence type="ECO:0000313" key="2">
    <source>
        <dbReference type="Proteomes" id="UP001364211"/>
    </source>
</evidence>
<gene>
    <name evidence="1" type="ORF">WJX68_11585</name>
</gene>
<sequence>MRSLDPRHTWATGLARTIAEELRDGVASGAVTWGEADELLNRLRTVIDQALDVTPAPL</sequence>
<comment type="caution">
    <text evidence="1">The sequence shown here is derived from an EMBL/GenBank/DDBJ whole genome shotgun (WGS) entry which is preliminary data.</text>
</comment>
<dbReference type="EMBL" id="JBBJUP010000008">
    <property type="protein sequence ID" value="MEJ8279573.1"/>
    <property type="molecule type" value="Genomic_DNA"/>
</dbReference>
<dbReference type="RefSeq" id="WP_340289460.1">
    <property type="nucleotide sequence ID" value="NZ_JBBJUP010000008.1"/>
</dbReference>